<reference evidence="1 2" key="1">
    <citation type="submission" date="2024-02" db="EMBL/GenBank/DDBJ databases">
        <title>Comparative Genomic Analysis of Flavobacterium Species Causing Columnaris Disease of Freshwater Fish in Thailand: Insights into Virulence and Resistance Mechanisms.</title>
        <authorList>
            <person name="Nguyen D."/>
            <person name="Chokmangmeepisarn P."/>
            <person name="Khianchaikhan K."/>
            <person name="Morishita M."/>
            <person name="Bunnoy A."/>
            <person name="Rodkhum C."/>
        </authorList>
    </citation>
    <scope>NUCLEOTIDE SEQUENCE [LARGE SCALE GENOMIC DNA]</scope>
    <source>
        <strain evidence="1 2">CNRT2201</strain>
    </source>
</reference>
<protein>
    <recommendedName>
        <fullName evidence="3">Lipoprotein</fullName>
    </recommendedName>
</protein>
<organism evidence="1 2">
    <name type="scientific">Flavobacterium oreochromis</name>
    <dbReference type="NCBI Taxonomy" id="2906078"/>
    <lineage>
        <taxon>Bacteria</taxon>
        <taxon>Pseudomonadati</taxon>
        <taxon>Bacteroidota</taxon>
        <taxon>Flavobacteriia</taxon>
        <taxon>Flavobacteriales</taxon>
        <taxon>Flavobacteriaceae</taxon>
        <taxon>Flavobacterium</taxon>
    </lineage>
</organism>
<dbReference type="RefSeq" id="WP_088401279.1">
    <property type="nucleotide sequence ID" value="NZ_JAZGZP010000011.1"/>
</dbReference>
<dbReference type="PROSITE" id="PS51257">
    <property type="entry name" value="PROKAR_LIPOPROTEIN"/>
    <property type="match status" value="1"/>
</dbReference>
<dbReference type="EMBL" id="JAZGZP010000011">
    <property type="protein sequence ID" value="MFK7001011.1"/>
    <property type="molecule type" value="Genomic_DNA"/>
</dbReference>
<evidence type="ECO:0000313" key="2">
    <source>
        <dbReference type="Proteomes" id="UP001621706"/>
    </source>
</evidence>
<sequence>MKNHFLKHSLLFLSILFLGCKKEVQVDQKSNSIENKTPVDVTNEVKSNIIDTIYWDNDKNQKTDNYAFIRLINTTQKDTITNTNFQIDFYKKGKILSSKKIELTDYDEETYWVNNDELNWLKEVKEPLASTLKTVSTEFIGCNTDKNNFLFSVENNKIEILHQWYSSKGYGDGDKWGDFKWLNPGEFVFWSESQELSPKKNEGMIHKFSDSIRFTYKNNKWVKTCLTPKNKVYRTTLIHPTE</sequence>
<gene>
    <name evidence="1" type="ORF">V3I07_08890</name>
</gene>
<dbReference type="Proteomes" id="UP001621706">
    <property type="component" value="Unassembled WGS sequence"/>
</dbReference>
<evidence type="ECO:0008006" key="3">
    <source>
        <dbReference type="Google" id="ProtNLM"/>
    </source>
</evidence>
<comment type="caution">
    <text evidence="1">The sequence shown here is derived from an EMBL/GenBank/DDBJ whole genome shotgun (WGS) entry which is preliminary data.</text>
</comment>
<accession>A0ABW8P8X9</accession>
<name>A0ABW8P8X9_9FLAO</name>
<keyword evidence="2" id="KW-1185">Reference proteome</keyword>
<proteinExistence type="predicted"/>
<evidence type="ECO:0000313" key="1">
    <source>
        <dbReference type="EMBL" id="MFK7001011.1"/>
    </source>
</evidence>